<dbReference type="OrthoDB" id="6131287at2759"/>
<organism evidence="1 2">
    <name type="scientific">Araneus ventricosus</name>
    <name type="common">Orbweaver spider</name>
    <name type="synonym">Epeira ventricosa</name>
    <dbReference type="NCBI Taxonomy" id="182803"/>
    <lineage>
        <taxon>Eukaryota</taxon>
        <taxon>Metazoa</taxon>
        <taxon>Ecdysozoa</taxon>
        <taxon>Arthropoda</taxon>
        <taxon>Chelicerata</taxon>
        <taxon>Arachnida</taxon>
        <taxon>Araneae</taxon>
        <taxon>Araneomorphae</taxon>
        <taxon>Entelegynae</taxon>
        <taxon>Araneoidea</taxon>
        <taxon>Araneidae</taxon>
        <taxon>Araneus</taxon>
    </lineage>
</organism>
<proteinExistence type="predicted"/>
<protein>
    <recommendedName>
        <fullName evidence="3">HAT C-terminal dimerisation domain-containing protein</fullName>
    </recommendedName>
</protein>
<evidence type="ECO:0008006" key="3">
    <source>
        <dbReference type="Google" id="ProtNLM"/>
    </source>
</evidence>
<name>A0A4Y2DVZ9_ARAVE</name>
<reference evidence="1 2" key="1">
    <citation type="journal article" date="2019" name="Sci. Rep.">
        <title>Orb-weaving spider Araneus ventricosus genome elucidates the spidroin gene catalogue.</title>
        <authorList>
            <person name="Kono N."/>
            <person name="Nakamura H."/>
            <person name="Ohtoshi R."/>
            <person name="Moran D.A.P."/>
            <person name="Shinohara A."/>
            <person name="Yoshida Y."/>
            <person name="Fujiwara M."/>
            <person name="Mori M."/>
            <person name="Tomita M."/>
            <person name="Arakawa K."/>
        </authorList>
    </citation>
    <scope>NUCLEOTIDE SEQUENCE [LARGE SCALE GENOMIC DNA]</scope>
</reference>
<dbReference type="EMBL" id="BGPR01000453">
    <property type="protein sequence ID" value="GBM21082.1"/>
    <property type="molecule type" value="Genomic_DNA"/>
</dbReference>
<sequence length="201" mass="22801">MACAILACFHGHKVESSFSIMNSVVTSKRNRLSVESFDAIQTVKYELMSEKKSAVELYRKDYLKDKVDRNLCKTRIQHQGTTEQKFLAKKKKIFVTKSQVKEKANVKGSCKENICKSCQIVEKYSSEKMRSQVSKNPCTSESCTQNQAVCCTNMTDDQKQTMNCQLSHVNERPVKKQKAGNVSEICCKGPLTLKEMFAKIC</sequence>
<evidence type="ECO:0000313" key="1">
    <source>
        <dbReference type="EMBL" id="GBM21082.1"/>
    </source>
</evidence>
<evidence type="ECO:0000313" key="2">
    <source>
        <dbReference type="Proteomes" id="UP000499080"/>
    </source>
</evidence>
<gene>
    <name evidence="1" type="ORF">AVEN_200769_1</name>
</gene>
<dbReference type="AlphaFoldDB" id="A0A4Y2DVZ9"/>
<keyword evidence="2" id="KW-1185">Reference proteome</keyword>
<comment type="caution">
    <text evidence="1">The sequence shown here is derived from an EMBL/GenBank/DDBJ whole genome shotgun (WGS) entry which is preliminary data.</text>
</comment>
<accession>A0A4Y2DVZ9</accession>
<dbReference type="Proteomes" id="UP000499080">
    <property type="component" value="Unassembled WGS sequence"/>
</dbReference>